<dbReference type="SUPFAM" id="SSF50978">
    <property type="entry name" value="WD40 repeat-like"/>
    <property type="match status" value="1"/>
</dbReference>
<dbReference type="PROSITE" id="PS00678">
    <property type="entry name" value="WD_REPEATS_1"/>
    <property type="match status" value="1"/>
</dbReference>
<accession>A0A0B7NID2</accession>
<dbReference type="Pfam" id="PF12265">
    <property type="entry name" value="CAF1C_H4-bd"/>
    <property type="match status" value="1"/>
</dbReference>
<evidence type="ECO:0000256" key="6">
    <source>
        <dbReference type="PROSITE-ProRule" id="PRU00221"/>
    </source>
</evidence>
<dbReference type="InterPro" id="IPR001680">
    <property type="entry name" value="WD40_rpt"/>
</dbReference>
<dbReference type="OrthoDB" id="427795at2759"/>
<evidence type="ECO:0000256" key="3">
    <source>
        <dbReference type="ARBA" id="ARBA00022737"/>
    </source>
</evidence>
<evidence type="ECO:0000256" key="5">
    <source>
        <dbReference type="ARBA" id="ARBA00023242"/>
    </source>
</evidence>
<organism evidence="9 10">
    <name type="scientific">Parasitella parasitica</name>
    <dbReference type="NCBI Taxonomy" id="35722"/>
    <lineage>
        <taxon>Eukaryota</taxon>
        <taxon>Fungi</taxon>
        <taxon>Fungi incertae sedis</taxon>
        <taxon>Mucoromycota</taxon>
        <taxon>Mucoromycotina</taxon>
        <taxon>Mucoromycetes</taxon>
        <taxon>Mucorales</taxon>
        <taxon>Mucorineae</taxon>
        <taxon>Mucoraceae</taxon>
        <taxon>Parasitella</taxon>
    </lineage>
</organism>
<dbReference type="EMBL" id="LN733615">
    <property type="protein sequence ID" value="CEP17172.1"/>
    <property type="molecule type" value="Genomic_DNA"/>
</dbReference>
<keyword evidence="2 6" id="KW-0853">WD repeat</keyword>
<evidence type="ECO:0000313" key="10">
    <source>
        <dbReference type="Proteomes" id="UP000054107"/>
    </source>
</evidence>
<dbReference type="PANTHER" id="PTHR22850">
    <property type="entry name" value="WD40 REPEAT FAMILY"/>
    <property type="match status" value="1"/>
</dbReference>
<keyword evidence="4" id="KW-0156">Chromatin regulator</keyword>
<evidence type="ECO:0000256" key="1">
    <source>
        <dbReference type="ARBA" id="ARBA00004123"/>
    </source>
</evidence>
<dbReference type="GO" id="GO:0006325">
    <property type="term" value="P:chromatin organization"/>
    <property type="evidence" value="ECO:0007669"/>
    <property type="project" value="UniProtKB-KW"/>
</dbReference>
<dbReference type="SMART" id="SM00320">
    <property type="entry name" value="WD40"/>
    <property type="match status" value="6"/>
</dbReference>
<evidence type="ECO:0000256" key="4">
    <source>
        <dbReference type="ARBA" id="ARBA00022853"/>
    </source>
</evidence>
<gene>
    <name evidence="9" type="primary">PARPA_11465.1 scaffold 44122</name>
</gene>
<reference evidence="9 10" key="1">
    <citation type="submission" date="2014-09" db="EMBL/GenBank/DDBJ databases">
        <authorList>
            <person name="Ellenberger Sabrina"/>
        </authorList>
    </citation>
    <scope>NUCLEOTIDE SEQUENCE [LARGE SCALE GENOMIC DNA]</scope>
    <source>
        <strain evidence="9 10">CBS 412.66</strain>
    </source>
</reference>
<dbReference type="Gene3D" id="2.130.10.10">
    <property type="entry name" value="YVTN repeat-like/Quinoprotein amine dehydrogenase"/>
    <property type="match status" value="1"/>
</dbReference>
<name>A0A0B7NID2_9FUNG</name>
<dbReference type="Pfam" id="PF00400">
    <property type="entry name" value="WD40"/>
    <property type="match status" value="4"/>
</dbReference>
<protein>
    <recommendedName>
        <fullName evidence="8">Histone-binding protein RBBP4-like N-terminal domain-containing protein</fullName>
    </recommendedName>
</protein>
<dbReference type="STRING" id="35722.A0A0B7NID2"/>
<proteinExistence type="predicted"/>
<feature type="repeat" description="WD" evidence="6">
    <location>
        <begin position="311"/>
        <end position="346"/>
    </location>
</feature>
<dbReference type="AlphaFoldDB" id="A0A0B7NID2"/>
<dbReference type="GO" id="GO:0005634">
    <property type="term" value="C:nucleus"/>
    <property type="evidence" value="ECO:0007669"/>
    <property type="project" value="UniProtKB-SubCell"/>
</dbReference>
<dbReference type="InterPro" id="IPR036322">
    <property type="entry name" value="WD40_repeat_dom_sf"/>
</dbReference>
<dbReference type="InterPro" id="IPR019775">
    <property type="entry name" value="WD40_repeat_CS"/>
</dbReference>
<dbReference type="Proteomes" id="UP000054107">
    <property type="component" value="Unassembled WGS sequence"/>
</dbReference>
<sequence length="511" mass="58479">MSEQGTYMKGHGKQNRQAILTTSTVNNNEDEKKRILEDYTQWKKTAPVLYDMVITHNLTWPTLTCQWLPKRSIENGFVKQELLIGTHTNDEEDNYAQYLDIDIPEKGLDTPEEQKTKMYITQQICHQGEVNKARYQPHQPDIFATKTRDGDVLVFDRTKPQTETCEPMLRLKGHEMEGYGLAWNPHISKKNHLLSAGFDNLICHWDIGITPNNDRELQPYQRYEGHTGCVEDVSWNSANDSLFASVADDMKLMIWDSRDPAKPAQRVQAHQGEINSVAFHPNKDWMLATGSSDKTVGLFDIRKIDTKLHSMELHEGEITQVAWSPHDDPILASAGTDRRIVVWDLRHIGQEQTPEDAEDGPPEIMFVHSGHTSRISDFSWNPTDRWVLASAAEDNVVQIWQMNSLYCSEDCLRSDALNHHPLLGYDYAELKDFPRSSASPTLTATSSSTASFSPLASPIPSLKEPPTFNLNNNEESLYQHIYQRKQQEQQGKKKSPIYLHSSYNFQKHDIF</sequence>
<dbReference type="PROSITE" id="PS50294">
    <property type="entry name" value="WD_REPEATS_REGION"/>
    <property type="match status" value="4"/>
</dbReference>
<feature type="repeat" description="WD" evidence="6">
    <location>
        <begin position="223"/>
        <end position="256"/>
    </location>
</feature>
<dbReference type="CDD" id="cd00200">
    <property type="entry name" value="WD40"/>
    <property type="match status" value="1"/>
</dbReference>
<keyword evidence="10" id="KW-1185">Reference proteome</keyword>
<feature type="repeat" description="WD" evidence="6">
    <location>
        <begin position="267"/>
        <end position="302"/>
    </location>
</feature>
<evidence type="ECO:0000259" key="8">
    <source>
        <dbReference type="Pfam" id="PF12265"/>
    </source>
</evidence>
<evidence type="ECO:0000313" key="9">
    <source>
        <dbReference type="EMBL" id="CEP17172.1"/>
    </source>
</evidence>
<comment type="subcellular location">
    <subcellularLocation>
        <location evidence="1">Nucleus</location>
    </subcellularLocation>
</comment>
<keyword evidence="3" id="KW-0677">Repeat</keyword>
<feature type="compositionally biased region" description="Polar residues" evidence="7">
    <location>
        <begin position="15"/>
        <end position="26"/>
    </location>
</feature>
<dbReference type="InterPro" id="IPR050459">
    <property type="entry name" value="WD_repeat_RBAP46/RBAP48/MSI1"/>
</dbReference>
<feature type="domain" description="Histone-binding protein RBBP4-like N-terminal" evidence="8">
    <location>
        <begin position="37"/>
        <end position="104"/>
    </location>
</feature>
<dbReference type="InterPro" id="IPR015943">
    <property type="entry name" value="WD40/YVTN_repeat-like_dom_sf"/>
</dbReference>
<keyword evidence="5" id="KW-0539">Nucleus</keyword>
<dbReference type="PROSITE" id="PS50082">
    <property type="entry name" value="WD_REPEATS_2"/>
    <property type="match status" value="4"/>
</dbReference>
<feature type="region of interest" description="Disordered" evidence="7">
    <location>
        <begin position="1"/>
        <end position="26"/>
    </location>
</feature>
<evidence type="ECO:0000256" key="2">
    <source>
        <dbReference type="ARBA" id="ARBA00022574"/>
    </source>
</evidence>
<dbReference type="InterPro" id="IPR022052">
    <property type="entry name" value="Histone-bd_RBBP4-like_N"/>
</dbReference>
<feature type="repeat" description="WD" evidence="6">
    <location>
        <begin position="368"/>
        <end position="404"/>
    </location>
</feature>
<evidence type="ECO:0000256" key="7">
    <source>
        <dbReference type="SAM" id="MobiDB-lite"/>
    </source>
</evidence>